<dbReference type="RefSeq" id="WP_073354346.1">
    <property type="nucleotide sequence ID" value="NZ_FQUZ01000004.1"/>
</dbReference>
<organism evidence="1 2">
    <name type="scientific">Lampropedia hyalina DSM 16112</name>
    <dbReference type="NCBI Taxonomy" id="1122156"/>
    <lineage>
        <taxon>Bacteria</taxon>
        <taxon>Pseudomonadati</taxon>
        <taxon>Pseudomonadota</taxon>
        <taxon>Betaproteobacteria</taxon>
        <taxon>Burkholderiales</taxon>
        <taxon>Comamonadaceae</taxon>
        <taxon>Lampropedia</taxon>
    </lineage>
</organism>
<gene>
    <name evidence="1" type="ORF">SAMN02745117_00502</name>
</gene>
<protein>
    <submittedName>
        <fullName evidence="1">Uncharacterized protein</fullName>
    </submittedName>
</protein>
<sequence length="115" mass="13525">MKGDHLAGSDDTQYKAEVLQFLTEHYLTHATESVGTLELVDHNQTVVQCELVLMSDWQIRLPGFFQWRLLSWKINKSKTPWMVAVKFNDKFRPKAVVQWESRHGFLEDFPKMKSK</sequence>
<reference evidence="1 2" key="1">
    <citation type="submission" date="2016-11" db="EMBL/GenBank/DDBJ databases">
        <authorList>
            <person name="Jaros S."/>
            <person name="Januszkiewicz K."/>
            <person name="Wedrychowicz H."/>
        </authorList>
    </citation>
    <scope>NUCLEOTIDE SEQUENCE [LARGE SCALE GENOMIC DNA]</scope>
    <source>
        <strain evidence="1 2">DSM 16112</strain>
    </source>
</reference>
<dbReference type="Proteomes" id="UP000184327">
    <property type="component" value="Unassembled WGS sequence"/>
</dbReference>
<accession>A0A1M4UJM8</accession>
<evidence type="ECO:0000313" key="2">
    <source>
        <dbReference type="Proteomes" id="UP000184327"/>
    </source>
</evidence>
<name>A0A1M4UJM8_9BURK</name>
<evidence type="ECO:0000313" key="1">
    <source>
        <dbReference type="EMBL" id="SHE56982.1"/>
    </source>
</evidence>
<keyword evidence="2" id="KW-1185">Reference proteome</keyword>
<dbReference type="STRING" id="1122156.SAMN02745117_00502"/>
<proteinExistence type="predicted"/>
<dbReference type="EMBL" id="FQUZ01000004">
    <property type="protein sequence ID" value="SHE56982.1"/>
    <property type="molecule type" value="Genomic_DNA"/>
</dbReference>
<dbReference type="AlphaFoldDB" id="A0A1M4UJM8"/>